<gene>
    <name evidence="2" type="ORF">H9L10_06525</name>
</gene>
<feature type="domain" description="AbiEi antitoxin N-terminal" evidence="1">
    <location>
        <begin position="8"/>
        <end position="53"/>
    </location>
</feature>
<evidence type="ECO:0000259" key="1">
    <source>
        <dbReference type="Pfam" id="PF13338"/>
    </source>
</evidence>
<dbReference type="AlphaFoldDB" id="A0A7G9R4T0"/>
<reference evidence="2 3" key="1">
    <citation type="submission" date="2020-08" db="EMBL/GenBank/DDBJ databases">
        <title>Genome sequence of Phycicoccus endophyticus JCM 31784T.</title>
        <authorList>
            <person name="Hyun D.-W."/>
            <person name="Bae J.-W."/>
        </authorList>
    </citation>
    <scope>NUCLEOTIDE SEQUENCE [LARGE SCALE GENOMIC DNA]</scope>
    <source>
        <strain evidence="2 3">JCM 31784</strain>
    </source>
</reference>
<sequence length="303" mass="31713">MPTLDAALLDTAAAQHGAFTTAQAAACGISAPGLVALVRAGVLAHPGRGVYLVSALLEPDAERRHLQLCAAALLVYPDAVLAGTSAVLAHGLPVWGVDLRRPLVRRPPDRWRGVACFTVRHGVGEVAPSAVGPAQPVARALVEHAVDHGIAPGVVSADAALHRGLVEADALATEVAAVATWRHGSRALATMHLADGRRESVGESRCGLALALAGIAVTPQVEIRDGRGRLVARVDWLVEGSNVIVEFDGRVKYGSGDPAVLWAEKRREDRLRRLGYVVVRITWADLERPGAVAAAVRSAVRAA</sequence>
<dbReference type="InterPro" id="IPR025159">
    <property type="entry name" value="AbiEi_N"/>
</dbReference>
<name>A0A7G9R4T0_9MICO</name>
<accession>A0A7G9R4T0</accession>
<dbReference type="Proteomes" id="UP000515976">
    <property type="component" value="Chromosome"/>
</dbReference>
<dbReference type="EMBL" id="CP060712">
    <property type="protein sequence ID" value="QNN50605.1"/>
    <property type="molecule type" value="Genomic_DNA"/>
</dbReference>
<dbReference type="KEGG" id="pei:H9L10_06525"/>
<dbReference type="RefSeq" id="WP_166098631.1">
    <property type="nucleotide sequence ID" value="NZ_BMMY01000001.1"/>
</dbReference>
<evidence type="ECO:0000313" key="2">
    <source>
        <dbReference type="EMBL" id="QNN50605.1"/>
    </source>
</evidence>
<evidence type="ECO:0000313" key="3">
    <source>
        <dbReference type="Proteomes" id="UP000515976"/>
    </source>
</evidence>
<keyword evidence="3" id="KW-1185">Reference proteome</keyword>
<dbReference type="Pfam" id="PF13338">
    <property type="entry name" value="AbiEi_4"/>
    <property type="match status" value="1"/>
</dbReference>
<protein>
    <submittedName>
        <fullName evidence="2">Type IV toxin-antitoxin system AbiEi family antitoxin domain-containing protein</fullName>
    </submittedName>
</protein>
<proteinExistence type="predicted"/>
<organism evidence="2 3">
    <name type="scientific">Phycicoccus endophyticus</name>
    <dbReference type="NCBI Taxonomy" id="1690220"/>
    <lineage>
        <taxon>Bacteria</taxon>
        <taxon>Bacillati</taxon>
        <taxon>Actinomycetota</taxon>
        <taxon>Actinomycetes</taxon>
        <taxon>Micrococcales</taxon>
        <taxon>Intrasporangiaceae</taxon>
        <taxon>Phycicoccus</taxon>
    </lineage>
</organism>